<sequence>QLVETVSCGGNLLMNIGPTLDGTISVVFEERLRQMGSWLKVNGEAIYETHTWQSQNDTVTPDVWYTSKPKEKLVYAIFLKWPTSGQLFLGQPKAILGATEVRGNFTLFL</sequence>
<dbReference type="Gene3D" id="3.20.20.80">
    <property type="entry name" value="Glycosidases"/>
    <property type="match status" value="1"/>
</dbReference>
<name>A0A2J8X9Z3_PONAB</name>
<comment type="caution">
    <text evidence="8">The sequence shown here is derived from an EMBL/GenBank/DDBJ whole genome shotgun (WGS) entry which is preliminary data.</text>
</comment>
<dbReference type="PANTHER" id="PTHR10030:SF45">
    <property type="entry name" value="PLASMA ALPHA-L-FUCOSIDASE"/>
    <property type="match status" value="1"/>
</dbReference>
<dbReference type="EC" id="3.2.1.51" evidence="2"/>
<keyword evidence="3" id="KW-0732">Signal</keyword>
<dbReference type="GO" id="GO:0005764">
    <property type="term" value="C:lysosome"/>
    <property type="evidence" value="ECO:0007669"/>
    <property type="project" value="TreeGrafter"/>
</dbReference>
<dbReference type="InterPro" id="IPR057739">
    <property type="entry name" value="Glyco_hydro_29_N"/>
</dbReference>
<accession>A0A2J8X9Z3</accession>
<dbReference type="InterPro" id="IPR017853">
    <property type="entry name" value="GH"/>
</dbReference>
<evidence type="ECO:0000256" key="1">
    <source>
        <dbReference type="ARBA" id="ARBA00007951"/>
    </source>
</evidence>
<reference evidence="8" key="1">
    <citation type="submission" date="2017-12" db="EMBL/GenBank/DDBJ databases">
        <title>High-resolution comparative analysis of great ape genomes.</title>
        <authorList>
            <person name="Pollen A."/>
            <person name="Hastie A."/>
            <person name="Hormozdiari F."/>
            <person name="Dougherty M."/>
            <person name="Liu R."/>
            <person name="Chaisson M."/>
            <person name="Hoppe E."/>
            <person name="Hill C."/>
            <person name="Pang A."/>
            <person name="Hillier L."/>
            <person name="Baker C."/>
            <person name="Armstrong J."/>
            <person name="Shendure J."/>
            <person name="Paten B."/>
            <person name="Wilson R."/>
            <person name="Chao H."/>
            <person name="Schneider V."/>
            <person name="Ventura M."/>
            <person name="Kronenberg Z."/>
            <person name="Murali S."/>
            <person name="Gordon D."/>
            <person name="Cantsilieris S."/>
            <person name="Munson K."/>
            <person name="Nelson B."/>
            <person name="Raja A."/>
            <person name="Underwood J."/>
            <person name="Diekhans M."/>
            <person name="Fiddes I."/>
            <person name="Haussler D."/>
            <person name="Eichler E."/>
        </authorList>
    </citation>
    <scope>NUCLEOTIDE SEQUENCE [LARGE SCALE GENOMIC DNA]</scope>
    <source>
        <strain evidence="8">Susie</strain>
    </source>
</reference>
<dbReference type="SMART" id="SM00812">
    <property type="entry name" value="Alpha_L_fucos"/>
    <property type="match status" value="1"/>
</dbReference>
<evidence type="ECO:0000256" key="4">
    <source>
        <dbReference type="ARBA" id="ARBA00022801"/>
    </source>
</evidence>
<evidence type="ECO:0000259" key="7">
    <source>
        <dbReference type="Pfam" id="PF16757"/>
    </source>
</evidence>
<organism evidence="8">
    <name type="scientific">Pongo abelii</name>
    <name type="common">Sumatran orangutan</name>
    <name type="synonym">Pongo pygmaeus abelii</name>
    <dbReference type="NCBI Taxonomy" id="9601"/>
    <lineage>
        <taxon>Eukaryota</taxon>
        <taxon>Metazoa</taxon>
        <taxon>Chordata</taxon>
        <taxon>Craniata</taxon>
        <taxon>Vertebrata</taxon>
        <taxon>Euteleostomi</taxon>
        <taxon>Mammalia</taxon>
        <taxon>Eutheria</taxon>
        <taxon>Euarchontoglires</taxon>
        <taxon>Primates</taxon>
        <taxon>Haplorrhini</taxon>
        <taxon>Catarrhini</taxon>
        <taxon>Hominidae</taxon>
        <taxon>Pongo</taxon>
    </lineage>
</organism>
<gene>
    <name evidence="8" type="ORF">CR201_G0003809</name>
</gene>
<feature type="non-terminal residue" evidence="8">
    <location>
        <position position="1"/>
    </location>
</feature>
<evidence type="ECO:0000256" key="5">
    <source>
        <dbReference type="ARBA" id="ARBA00023295"/>
    </source>
</evidence>
<protein>
    <recommendedName>
        <fullName evidence="2">alpha-L-fucosidase</fullName>
        <ecNumber evidence="2">3.2.1.51</ecNumber>
    </recommendedName>
</protein>
<comment type="similarity">
    <text evidence="1">Belongs to the glycosyl hydrolase 29 family.</text>
</comment>
<dbReference type="GO" id="GO:0006004">
    <property type="term" value="P:fucose metabolic process"/>
    <property type="evidence" value="ECO:0007669"/>
    <property type="project" value="TreeGrafter"/>
</dbReference>
<evidence type="ECO:0000256" key="2">
    <source>
        <dbReference type="ARBA" id="ARBA00012662"/>
    </source>
</evidence>
<evidence type="ECO:0000259" key="6">
    <source>
        <dbReference type="Pfam" id="PF01120"/>
    </source>
</evidence>
<dbReference type="SUPFAM" id="SSF51445">
    <property type="entry name" value="(Trans)glycosidases"/>
    <property type="match status" value="1"/>
</dbReference>
<dbReference type="EMBL" id="NDHI03003369">
    <property type="protein sequence ID" value="PNJ78836.1"/>
    <property type="molecule type" value="Genomic_DNA"/>
</dbReference>
<dbReference type="InterPro" id="IPR031919">
    <property type="entry name" value="Fucosidase_C"/>
</dbReference>
<dbReference type="GO" id="GO:0004560">
    <property type="term" value="F:alpha-L-fucosidase activity"/>
    <property type="evidence" value="ECO:0007669"/>
    <property type="project" value="UniProtKB-EC"/>
</dbReference>
<evidence type="ECO:0000256" key="3">
    <source>
        <dbReference type="ARBA" id="ARBA00022729"/>
    </source>
</evidence>
<keyword evidence="4" id="KW-0378">Hydrolase</keyword>
<dbReference type="Pfam" id="PF16757">
    <property type="entry name" value="Fucosidase_C"/>
    <property type="match status" value="1"/>
</dbReference>
<keyword evidence="5" id="KW-0326">Glycosidase</keyword>
<dbReference type="AlphaFoldDB" id="A0A2J8X9Z3"/>
<dbReference type="InterPro" id="IPR000933">
    <property type="entry name" value="Glyco_hydro_29"/>
</dbReference>
<feature type="domain" description="Alpha-L-fucosidase C-terminal" evidence="7">
    <location>
        <begin position="55"/>
        <end position="98"/>
    </location>
</feature>
<dbReference type="Pfam" id="PF01120">
    <property type="entry name" value="Alpha_L_fucos"/>
    <property type="match status" value="1"/>
</dbReference>
<dbReference type="GO" id="GO:0016139">
    <property type="term" value="P:glycoside catabolic process"/>
    <property type="evidence" value="ECO:0007669"/>
    <property type="project" value="TreeGrafter"/>
</dbReference>
<proteinExistence type="inferred from homology"/>
<evidence type="ECO:0000313" key="8">
    <source>
        <dbReference type="EMBL" id="PNJ78836.1"/>
    </source>
</evidence>
<feature type="domain" description="Glycoside hydrolase family 29 N-terminal" evidence="6">
    <location>
        <begin position="1"/>
        <end position="44"/>
    </location>
</feature>
<dbReference type="PANTHER" id="PTHR10030">
    <property type="entry name" value="ALPHA-L-FUCOSIDASE"/>
    <property type="match status" value="1"/>
</dbReference>